<dbReference type="AlphaFoldDB" id="C8WA46"/>
<evidence type="ECO:0000313" key="3">
    <source>
        <dbReference type="Proteomes" id="UP000000960"/>
    </source>
</evidence>
<keyword evidence="3" id="KW-1185">Reference proteome</keyword>
<evidence type="ECO:0000313" key="2">
    <source>
        <dbReference type="EMBL" id="ACV50984.1"/>
    </source>
</evidence>
<accession>C8WA46</accession>
<dbReference type="Proteomes" id="UP000000960">
    <property type="component" value="Chromosome"/>
</dbReference>
<protein>
    <recommendedName>
        <fullName evidence="4">NADH dehydrogenase subunit 6</fullName>
    </recommendedName>
</protein>
<feature type="transmembrane region" description="Helical" evidence="1">
    <location>
        <begin position="49"/>
        <end position="66"/>
    </location>
</feature>
<proteinExistence type="predicted"/>
<dbReference type="HOGENOM" id="CLU_2803184_0_0_11"/>
<gene>
    <name evidence="2" type="ordered locus">Apar_0553</name>
</gene>
<feature type="transmembrane region" description="Helical" evidence="1">
    <location>
        <begin position="22"/>
        <end position="42"/>
    </location>
</feature>
<reference evidence="2 3" key="1">
    <citation type="journal article" date="2009" name="Stand. Genomic Sci.">
        <title>Complete genome sequence of Atopobium parvulum type strain (IPP 1246).</title>
        <authorList>
            <person name="Copeland A."/>
            <person name="Sikorski J."/>
            <person name="Lapidus A."/>
            <person name="Nolan M."/>
            <person name="Del Rio T.G."/>
            <person name="Lucas S."/>
            <person name="Chen F."/>
            <person name="Tice H."/>
            <person name="Pitluck S."/>
            <person name="Cheng J.F."/>
            <person name="Pukall R."/>
            <person name="Chertkov O."/>
            <person name="Brettin T."/>
            <person name="Han C."/>
            <person name="Detter J.C."/>
            <person name="Kuske C."/>
            <person name="Bruce D."/>
            <person name="Goodwin L."/>
            <person name="Ivanova N."/>
            <person name="Mavromatis K."/>
            <person name="Mikhailova N."/>
            <person name="Chen A."/>
            <person name="Palaniappan K."/>
            <person name="Chain P."/>
            <person name="Rohde M."/>
            <person name="Goker M."/>
            <person name="Bristow J."/>
            <person name="Eisen J.A."/>
            <person name="Markowitz V."/>
            <person name="Hugenholtz P."/>
            <person name="Kyrpides N.C."/>
            <person name="Klenk H.P."/>
            <person name="Detter J.C."/>
        </authorList>
    </citation>
    <scope>NUCLEOTIDE SEQUENCE [LARGE SCALE GENOMIC DNA]</scope>
    <source>
        <strain evidence="3">ATCC 33793 / DSM 20469 / CCUG 32760 / JCM 10300 / KCTC 3663 / VPI 0546 / 1246</strain>
    </source>
</reference>
<keyword evidence="1" id="KW-0812">Transmembrane</keyword>
<name>C8WA46_LANP1</name>
<keyword evidence="1" id="KW-0472">Membrane</keyword>
<evidence type="ECO:0000256" key="1">
    <source>
        <dbReference type="SAM" id="Phobius"/>
    </source>
</evidence>
<keyword evidence="1" id="KW-1133">Transmembrane helix</keyword>
<dbReference type="KEGG" id="apv:Apar_0553"/>
<sequence length="67" mass="7384">MSLEKVAAFCIELKLSIRKHPIRMLSCLVSVLSLMFSVYCIFACSKMTSVVGLCIAVFALCFAGLIY</sequence>
<organism evidence="2 3">
    <name type="scientific">Lancefieldella parvula (strain ATCC 33793 / DSM 20469 / CCUG 32760 / JCM 10300 / KCTC 3663 / VPI 0546 / 1246)</name>
    <name type="common">Atopobium parvulum</name>
    <dbReference type="NCBI Taxonomy" id="521095"/>
    <lineage>
        <taxon>Bacteria</taxon>
        <taxon>Bacillati</taxon>
        <taxon>Actinomycetota</taxon>
        <taxon>Coriobacteriia</taxon>
        <taxon>Coriobacteriales</taxon>
        <taxon>Atopobiaceae</taxon>
        <taxon>Lancefieldella</taxon>
    </lineage>
</organism>
<dbReference type="EMBL" id="CP001721">
    <property type="protein sequence ID" value="ACV50984.1"/>
    <property type="molecule type" value="Genomic_DNA"/>
</dbReference>
<evidence type="ECO:0008006" key="4">
    <source>
        <dbReference type="Google" id="ProtNLM"/>
    </source>
</evidence>